<feature type="compositionally biased region" description="Polar residues" evidence="1">
    <location>
        <begin position="30"/>
        <end position="44"/>
    </location>
</feature>
<sequence>MSFNRVRPLLLCALMCGMVAVPVRVLAQTPQAASSDANAPVTSKGQEDSLKNEEKANKQRAKAAKEQRKALRAQDKAAKAEKKAGVSPAATTTPQ</sequence>
<dbReference type="Proteomes" id="UP001634747">
    <property type="component" value="Unassembled WGS sequence"/>
</dbReference>
<dbReference type="RefSeq" id="WP_263414737.1">
    <property type="nucleotide sequence ID" value="NZ_BAABBH010000001.1"/>
</dbReference>
<evidence type="ECO:0000256" key="1">
    <source>
        <dbReference type="SAM" id="MobiDB-lite"/>
    </source>
</evidence>
<gene>
    <name evidence="3" type="ORF">ACK2TP_15055</name>
</gene>
<feature type="signal peptide" evidence="2">
    <location>
        <begin position="1"/>
        <end position="27"/>
    </location>
</feature>
<evidence type="ECO:0000313" key="4">
    <source>
        <dbReference type="Proteomes" id="UP001634747"/>
    </source>
</evidence>
<dbReference type="EMBL" id="JBJYXY010000001">
    <property type="protein sequence ID" value="MFN2977089.1"/>
    <property type="molecule type" value="Genomic_DNA"/>
</dbReference>
<accession>A0ABW9KMS2</accession>
<evidence type="ECO:0000313" key="3">
    <source>
        <dbReference type="EMBL" id="MFN2977089.1"/>
    </source>
</evidence>
<evidence type="ECO:0000256" key="2">
    <source>
        <dbReference type="SAM" id="SignalP"/>
    </source>
</evidence>
<feature type="chain" id="PRO_5045421012" evidence="2">
    <location>
        <begin position="28"/>
        <end position="95"/>
    </location>
</feature>
<feature type="region of interest" description="Disordered" evidence="1">
    <location>
        <begin position="30"/>
        <end position="95"/>
    </location>
</feature>
<protein>
    <submittedName>
        <fullName evidence="3">Uncharacterized protein</fullName>
    </submittedName>
</protein>
<name>A0ABW9KMS2_9BACT</name>
<comment type="caution">
    <text evidence="3">The sequence shown here is derived from an EMBL/GenBank/DDBJ whole genome shotgun (WGS) entry which is preliminary data.</text>
</comment>
<keyword evidence="4" id="KW-1185">Reference proteome</keyword>
<keyword evidence="2" id="KW-0732">Signal</keyword>
<organism evidence="3 4">
    <name type="scientific">Terriglobus aquaticus</name>
    <dbReference type="NCBI Taxonomy" id="940139"/>
    <lineage>
        <taxon>Bacteria</taxon>
        <taxon>Pseudomonadati</taxon>
        <taxon>Acidobacteriota</taxon>
        <taxon>Terriglobia</taxon>
        <taxon>Terriglobales</taxon>
        <taxon>Acidobacteriaceae</taxon>
        <taxon>Terriglobus</taxon>
    </lineage>
</organism>
<reference evidence="3 4" key="1">
    <citation type="submission" date="2024-12" db="EMBL/GenBank/DDBJ databases">
        <authorList>
            <person name="Lee Y."/>
        </authorList>
    </citation>
    <scope>NUCLEOTIDE SEQUENCE [LARGE SCALE GENOMIC DNA]</scope>
    <source>
        <strain evidence="3 4">03SUJ4</strain>
    </source>
</reference>
<proteinExistence type="predicted"/>
<feature type="compositionally biased region" description="Basic and acidic residues" evidence="1">
    <location>
        <begin position="45"/>
        <end position="84"/>
    </location>
</feature>